<feature type="domain" description="Thiolase N-terminal" evidence="6">
    <location>
        <begin position="6"/>
        <end position="228"/>
    </location>
</feature>
<feature type="active site" description="Acyl-thioester intermediate" evidence="4">
    <location>
        <position position="91"/>
    </location>
</feature>
<proteinExistence type="inferred from homology"/>
<dbReference type="PANTHER" id="PTHR43365:SF1">
    <property type="entry name" value="ACETYL-COA C-ACYLTRANSFERASE"/>
    <property type="match status" value="1"/>
</dbReference>
<dbReference type="GO" id="GO:0003985">
    <property type="term" value="F:acetyl-CoA C-acetyltransferase activity"/>
    <property type="evidence" value="ECO:0007669"/>
    <property type="project" value="UniProtKB-EC"/>
</dbReference>
<evidence type="ECO:0000256" key="1">
    <source>
        <dbReference type="ARBA" id="ARBA00010982"/>
    </source>
</evidence>
<evidence type="ECO:0000259" key="6">
    <source>
        <dbReference type="Pfam" id="PF00108"/>
    </source>
</evidence>
<dbReference type="RefSeq" id="WP_115015512.1">
    <property type="nucleotide sequence ID" value="NZ_QKWJ01000011.1"/>
</dbReference>
<dbReference type="Pfam" id="PF02803">
    <property type="entry name" value="Thiolase_C"/>
    <property type="match status" value="1"/>
</dbReference>
<evidence type="ECO:0000313" key="9">
    <source>
        <dbReference type="Proteomes" id="UP000255165"/>
    </source>
</evidence>
<protein>
    <submittedName>
        <fullName evidence="8">Acetyl-CoA C-acetyltransferase</fullName>
        <ecNumber evidence="8">2.3.1.9</ecNumber>
    </submittedName>
</protein>
<comment type="similarity">
    <text evidence="1 5">Belongs to the thiolase-like superfamily. Thiolase family.</text>
</comment>
<dbReference type="NCBIfam" id="NF006090">
    <property type="entry name" value="PRK08242.1"/>
    <property type="match status" value="1"/>
</dbReference>
<comment type="caution">
    <text evidence="8">The sequence shown here is derived from an EMBL/GenBank/DDBJ whole genome shotgun (WGS) entry which is preliminary data.</text>
</comment>
<dbReference type="Gene3D" id="3.40.47.10">
    <property type="match status" value="2"/>
</dbReference>
<accession>A0A370NWX4</accession>
<feature type="domain" description="Thiolase C-terminal" evidence="7">
    <location>
        <begin position="279"/>
        <end position="400"/>
    </location>
</feature>
<evidence type="ECO:0000256" key="2">
    <source>
        <dbReference type="ARBA" id="ARBA00022679"/>
    </source>
</evidence>
<dbReference type="InterPro" id="IPR020617">
    <property type="entry name" value="Thiolase_C"/>
</dbReference>
<dbReference type="PIRSF" id="PIRSF000429">
    <property type="entry name" value="Ac-CoA_Ac_transf"/>
    <property type="match status" value="1"/>
</dbReference>
<dbReference type="InterPro" id="IPR020616">
    <property type="entry name" value="Thiolase_N"/>
</dbReference>
<evidence type="ECO:0000256" key="4">
    <source>
        <dbReference type="PIRSR" id="PIRSR000429-1"/>
    </source>
</evidence>
<keyword evidence="9" id="KW-1185">Reference proteome</keyword>
<name>A0A370NWX4_9BURK</name>
<evidence type="ECO:0000256" key="3">
    <source>
        <dbReference type="ARBA" id="ARBA00023315"/>
    </source>
</evidence>
<dbReference type="EC" id="2.3.1.9" evidence="8"/>
<dbReference type="CDD" id="cd00751">
    <property type="entry name" value="thiolase"/>
    <property type="match status" value="1"/>
</dbReference>
<dbReference type="SUPFAM" id="SSF53901">
    <property type="entry name" value="Thiolase-like"/>
    <property type="match status" value="2"/>
</dbReference>
<dbReference type="EMBL" id="QKWJ01000011">
    <property type="protein sequence ID" value="RDK10094.1"/>
    <property type="molecule type" value="Genomic_DNA"/>
</dbReference>
<reference evidence="9" key="1">
    <citation type="submission" date="2018-06" db="EMBL/GenBank/DDBJ databases">
        <authorList>
            <person name="Feng T."/>
            <person name="Jeon C.O."/>
        </authorList>
    </citation>
    <scope>NUCLEOTIDE SEQUENCE [LARGE SCALE GENOMIC DNA]</scope>
    <source>
        <strain evidence="9">S23</strain>
    </source>
</reference>
<sequence length="401" mass="42458">MTEAYIYDHVRTPRGRGRADGAMHAITPVELASQVLAALKTRTRLDTRELEDVGLGIVTPVGEQGADMTRAAILNAGYGEHLPGYQVNRFCTSALDAVNQGVSLIRAGQAQAVVGGGVESMSRVAMGSDGGANYTDPRIGHRYPYIPNGVAADLMATLWGFSRSDVDAFAVESQRRAAHARASGYFERSVVAVRDLLGESVLAQDEAVRPGTTIEDLARLKPSFTSLGEAGYNAVVQQCYPYVEAIEHIHTSGNSSGIVDGACAVLLGTREFGEHSGIRPRARIRGYVSAASEPLLSLGGPMPATSKLLDRLGMGIADIDLFEINEAFAVVPMAYMKTFDIPHDRVNVNGGAIALGHPLGATGAILLGTLLDELERRDLTTGLVTLCAAAGQATVTIIERI</sequence>
<dbReference type="Proteomes" id="UP000255165">
    <property type="component" value="Unassembled WGS sequence"/>
</dbReference>
<dbReference type="PROSITE" id="PS00737">
    <property type="entry name" value="THIOLASE_2"/>
    <property type="match status" value="1"/>
</dbReference>
<dbReference type="Pfam" id="PF00108">
    <property type="entry name" value="Thiolase_N"/>
    <property type="match status" value="1"/>
</dbReference>
<organism evidence="8 9">
    <name type="scientific">Cupriavidus lacunae</name>
    <dbReference type="NCBI Taxonomy" id="2666307"/>
    <lineage>
        <taxon>Bacteria</taxon>
        <taxon>Pseudomonadati</taxon>
        <taxon>Pseudomonadota</taxon>
        <taxon>Betaproteobacteria</taxon>
        <taxon>Burkholderiales</taxon>
        <taxon>Burkholderiaceae</taxon>
        <taxon>Cupriavidus</taxon>
    </lineage>
</organism>
<evidence type="ECO:0000313" key="8">
    <source>
        <dbReference type="EMBL" id="RDK10094.1"/>
    </source>
</evidence>
<feature type="active site" description="Proton acceptor" evidence="4">
    <location>
        <position position="387"/>
    </location>
</feature>
<dbReference type="InterPro" id="IPR016039">
    <property type="entry name" value="Thiolase-like"/>
</dbReference>
<keyword evidence="2 5" id="KW-0808">Transferase</keyword>
<dbReference type="PANTHER" id="PTHR43365">
    <property type="entry name" value="BLR7806 PROTEIN"/>
    <property type="match status" value="1"/>
</dbReference>
<dbReference type="NCBIfam" id="TIGR01930">
    <property type="entry name" value="AcCoA-C-Actrans"/>
    <property type="match status" value="1"/>
</dbReference>
<dbReference type="AlphaFoldDB" id="A0A370NWX4"/>
<gene>
    <name evidence="8" type="ORF">DN412_12050</name>
</gene>
<dbReference type="InterPro" id="IPR020613">
    <property type="entry name" value="Thiolase_CS"/>
</dbReference>
<feature type="active site" description="Proton acceptor" evidence="4">
    <location>
        <position position="357"/>
    </location>
</feature>
<keyword evidence="3 5" id="KW-0012">Acyltransferase</keyword>
<dbReference type="InterPro" id="IPR002155">
    <property type="entry name" value="Thiolase"/>
</dbReference>
<evidence type="ECO:0000259" key="7">
    <source>
        <dbReference type="Pfam" id="PF02803"/>
    </source>
</evidence>
<evidence type="ECO:0000256" key="5">
    <source>
        <dbReference type="RuleBase" id="RU003557"/>
    </source>
</evidence>